<dbReference type="eggNOG" id="ENOG50320CY">
    <property type="taxonomic scope" value="Bacteria"/>
</dbReference>
<dbReference type="HOGENOM" id="CLU_124939_0_0_6"/>
<accession>A0A089ZQD3</accession>
<keyword evidence="3" id="KW-1185">Reference proteome</keyword>
<proteinExistence type="predicted"/>
<dbReference type="AlphaFoldDB" id="A0A089ZQD3"/>
<organism evidence="2 3">
    <name type="scientific">Pseudomonas rhizosphaerae</name>
    <dbReference type="NCBI Taxonomy" id="216142"/>
    <lineage>
        <taxon>Bacteria</taxon>
        <taxon>Pseudomonadati</taxon>
        <taxon>Pseudomonadota</taxon>
        <taxon>Gammaproteobacteria</taxon>
        <taxon>Pseudomonadales</taxon>
        <taxon>Pseudomonadaceae</taxon>
        <taxon>Pseudomonas</taxon>
    </lineage>
</organism>
<protein>
    <recommendedName>
        <fullName evidence="1">DUF1543 domain-containing protein</fullName>
    </recommendedName>
</protein>
<dbReference type="KEGG" id="prh:LT40_08470"/>
<evidence type="ECO:0000259" key="1">
    <source>
        <dbReference type="Pfam" id="PF07566"/>
    </source>
</evidence>
<feature type="domain" description="DUF1543" evidence="1">
    <location>
        <begin position="92"/>
        <end position="134"/>
    </location>
</feature>
<name>A0A089ZQD3_9PSED</name>
<gene>
    <name evidence="2" type="ORF">LT40_08470</name>
</gene>
<dbReference type="OrthoDB" id="850243at2"/>
<sequence length="164" mass="18504">MLYIVLLGGKHPKARIEVHDIACAVGDDLQAIYPQLRADWFGGQKGLHIDAWMAVDGIEQWKVEFSPLAPAAGSPRLYVINLGGYEPRAFGEAHHYVLVVAQAPREAKSKARRQCLEHWRQPHTDAVLDVDDCVPIDQVSGRYVHLIERPHQGIEQRNEYIILP</sequence>
<dbReference type="Gene3D" id="3.10.20.10">
    <property type="match status" value="2"/>
</dbReference>
<dbReference type="STRING" id="216142.LT40_08470"/>
<reference evidence="2 3" key="1">
    <citation type="journal article" date="2015" name="J. Biotechnol.">
        <title>Complete genome sequence of Pseudomonas rhizosphaerae IH5T (=DSM 16299T), a phosphate-solubilizing rhizobacterium for bacterial biofertilizer.</title>
        <authorList>
            <person name="Kwak Y."/>
            <person name="Jung B.K."/>
            <person name="Shin J.H."/>
        </authorList>
    </citation>
    <scope>NUCLEOTIDE SEQUENCE [LARGE SCALE GENOMIC DNA]</scope>
    <source>
        <strain evidence="2">DSM 16299</strain>
    </source>
</reference>
<dbReference type="EMBL" id="CP009533">
    <property type="protein sequence ID" value="AIS17431.1"/>
    <property type="molecule type" value="Genomic_DNA"/>
</dbReference>
<dbReference type="RefSeq" id="WP_043188776.1">
    <property type="nucleotide sequence ID" value="NZ_CP009533.1"/>
</dbReference>
<feature type="domain" description="DUF1543" evidence="1">
    <location>
        <begin position="15"/>
        <end position="64"/>
    </location>
</feature>
<dbReference type="InterPro" id="IPR011440">
    <property type="entry name" value="DUF1543"/>
</dbReference>
<evidence type="ECO:0000313" key="3">
    <source>
        <dbReference type="Proteomes" id="UP000029499"/>
    </source>
</evidence>
<dbReference type="Pfam" id="PF07566">
    <property type="entry name" value="DUF1543"/>
    <property type="match status" value="2"/>
</dbReference>
<dbReference type="Proteomes" id="UP000029499">
    <property type="component" value="Chromosome"/>
</dbReference>
<evidence type="ECO:0000313" key="2">
    <source>
        <dbReference type="EMBL" id="AIS17431.1"/>
    </source>
</evidence>